<evidence type="ECO:0000256" key="3">
    <source>
        <dbReference type="ARBA" id="ARBA00022723"/>
    </source>
</evidence>
<dbReference type="FunFam" id="2.170.150.20:FF:000005">
    <property type="entry name" value="Blast:Protein cereblon homolog"/>
    <property type="match status" value="1"/>
</dbReference>
<name>A0A811NWG3_9POAL</name>
<keyword evidence="5" id="KW-0862">Zinc</keyword>
<evidence type="ECO:0000256" key="14">
    <source>
        <dbReference type="SAM" id="MobiDB-lite"/>
    </source>
</evidence>
<dbReference type="PROSITE" id="PS51788">
    <property type="entry name" value="CULT"/>
    <property type="match status" value="1"/>
</dbReference>
<dbReference type="SUPFAM" id="SSF88697">
    <property type="entry name" value="PUA domain-like"/>
    <property type="match status" value="1"/>
</dbReference>
<evidence type="ECO:0000256" key="6">
    <source>
        <dbReference type="ARBA" id="ARBA00022864"/>
    </source>
</evidence>
<dbReference type="GO" id="GO:0043424">
    <property type="term" value="F:protein histidine kinase binding"/>
    <property type="evidence" value="ECO:0007669"/>
    <property type="project" value="UniProtKB-UniRule"/>
</dbReference>
<proteinExistence type="inferred from homology"/>
<dbReference type="InterPro" id="IPR045871">
    <property type="entry name" value="AHP1-5/YPD1"/>
</dbReference>
<dbReference type="FunFam" id="1.20.58.1480:FF:000007">
    <property type="entry name" value="Lon protease homolog"/>
    <property type="match status" value="1"/>
</dbReference>
<dbReference type="Pfam" id="PF02190">
    <property type="entry name" value="LON_substr_bdg"/>
    <property type="match status" value="1"/>
</dbReference>
<dbReference type="Gene3D" id="2.170.150.20">
    <property type="entry name" value="Peptide methionine sulfoxide reductase"/>
    <property type="match status" value="1"/>
</dbReference>
<comment type="caution">
    <text evidence="17">The sequence shown here is derived from an EMBL/GenBank/DDBJ whole genome shotgun (WGS) entry which is preliminary data.</text>
</comment>
<dbReference type="InterPro" id="IPR046336">
    <property type="entry name" value="Lon_prtase_N_sf"/>
</dbReference>
<feature type="region of interest" description="Disordered" evidence="14">
    <location>
        <begin position="324"/>
        <end position="362"/>
    </location>
</feature>
<dbReference type="InterPro" id="IPR036641">
    <property type="entry name" value="HPT_dom_sf"/>
</dbReference>
<keyword evidence="7 13" id="KW-0902">Two-component regulatory system</keyword>
<comment type="subunit">
    <text evidence="10">Likely a component of a DCX (DDB1-CUL4-X-box) protein ligase complex. May interact with pic/DDB1.</text>
</comment>
<organism evidence="17 18">
    <name type="scientific">Miscanthus lutarioriparius</name>
    <dbReference type="NCBI Taxonomy" id="422564"/>
    <lineage>
        <taxon>Eukaryota</taxon>
        <taxon>Viridiplantae</taxon>
        <taxon>Streptophyta</taxon>
        <taxon>Embryophyta</taxon>
        <taxon>Tracheophyta</taxon>
        <taxon>Spermatophyta</taxon>
        <taxon>Magnoliopsida</taxon>
        <taxon>Liliopsida</taxon>
        <taxon>Poales</taxon>
        <taxon>Poaceae</taxon>
        <taxon>PACMAD clade</taxon>
        <taxon>Panicoideae</taxon>
        <taxon>Andropogonodae</taxon>
        <taxon>Andropogoneae</taxon>
        <taxon>Saccharinae</taxon>
        <taxon>Miscanthus</taxon>
    </lineage>
</organism>
<dbReference type="EMBL" id="CAJGYO010000005">
    <property type="protein sequence ID" value="CAD6229858.1"/>
    <property type="molecule type" value="Genomic_DNA"/>
</dbReference>
<dbReference type="PANTHER" id="PTHR28242:SF61">
    <property type="entry name" value="PSEUDO HISTIDINE-CONTAINING PHOSPHOTRANSFER PROTEIN 1"/>
    <property type="match status" value="1"/>
</dbReference>
<comment type="pathway">
    <text evidence="1">Protein modification; protein ubiquitination.</text>
</comment>
<comment type="function">
    <text evidence="9">Substrate recognition component of a DCX (DDB1-CUL4-X-box) E3 protein ligase complex that mediates the ubiquitination and subsequent proteasomal degradation of target proteins. Has an essential role in mediating growth by negatively regulating insulin signaling. It also has a role in maintaining presynaptic function in the neuromuscular junction synapses of third-instar larvae.</text>
</comment>
<dbReference type="OrthoDB" id="267517at2759"/>
<keyword evidence="8" id="KW-0539">Nucleus</keyword>
<comment type="caution">
    <text evidence="12">Lacks conserved residue(s) required for the propagation of feature annotation.</text>
</comment>
<dbReference type="GO" id="GO:0009927">
    <property type="term" value="F:histidine phosphotransfer kinase activity"/>
    <property type="evidence" value="ECO:0007669"/>
    <property type="project" value="UniProtKB-UniRule"/>
</dbReference>
<dbReference type="SUPFAM" id="SSF47226">
    <property type="entry name" value="Histidine-containing phosphotransfer domain, HPT domain"/>
    <property type="match status" value="1"/>
</dbReference>
<dbReference type="InterPro" id="IPR008207">
    <property type="entry name" value="Sig_transdc_His_kin_Hpt_dom"/>
</dbReference>
<keyword evidence="18" id="KW-1185">Reference proteome</keyword>
<evidence type="ECO:0000256" key="12">
    <source>
        <dbReference type="PROSITE-ProRule" id="PRU00110"/>
    </source>
</evidence>
<dbReference type="Gene3D" id="1.20.58.1480">
    <property type="match status" value="1"/>
</dbReference>
<comment type="function">
    <text evidence="13">Functions as a two-component phosphorelay mediators between cytokinin sensor histidine kinases and response regulators (B-type ARRs). Plays an important role in propagating cytokinin signal transduction.</text>
</comment>
<dbReference type="Pfam" id="PF03226">
    <property type="entry name" value="Yippee-Mis18"/>
    <property type="match status" value="1"/>
</dbReference>
<sequence length="588" mass="67083">MKQGYLDEQFCQVEDLQDEASPNFAEEVVTLFFKDSARLISNVEQALEKYPKDFNRWDAYMQQLKGSCSSIGASRMKSECMSFRDYCGQGNVEGCMRSFQKVKREHGALRQKLEAYFQKRIVAVPYTSGSRRSRRDCMWIRTLCSAYVGPPRLVEAIDKAINHVDAPWMIGVVYVYRHTNDGYYTIASVGTMAEIQKIQHLDDSSSCIFSHGQQRFRLMCHWLDVDGVPWGEVQIIEEDTPQRTPRDAFGQLAATNSFRQCASSTVTSLHASCSTQLDHVDSDMDRDSLSPTSTSSDYSVTDKRIYLLGSRSSGLVRCGIVDESSNEGQNSIPEQSCQSHKSVKEIDGYGQPDKNTNTGDDDNLCFISSKSFQRARNKDTKQQKHYFATKNASQAPLSFWPRWAYEMYDSYSLSRRAADLWRQVILNPIMDDHVRKPNYLSFCFGSKLPISESLRQELLEIDGISYRLQREIQLLKAFNIIRCRNCLTRIARRSDMVVTSSDSPMMTHSKPHSSVKEIITVYSATGLALRGDPSKTHSWFPEYTWTIALCSACQSNIGWLFRADNKNLHPRSFWAIRTSQVSDDTQSR</sequence>
<dbReference type="Gene3D" id="2.30.130.40">
    <property type="entry name" value="LON domain-like"/>
    <property type="match status" value="1"/>
</dbReference>
<dbReference type="Gene3D" id="1.20.120.160">
    <property type="entry name" value="HPT domain"/>
    <property type="match status" value="1"/>
</dbReference>
<evidence type="ECO:0000259" key="15">
    <source>
        <dbReference type="PROSITE" id="PS50894"/>
    </source>
</evidence>
<evidence type="ECO:0000313" key="17">
    <source>
        <dbReference type="EMBL" id="CAD6229858.1"/>
    </source>
</evidence>
<dbReference type="GO" id="GO:0005634">
    <property type="term" value="C:nucleus"/>
    <property type="evidence" value="ECO:0007669"/>
    <property type="project" value="UniProtKB-SubCell"/>
</dbReference>
<dbReference type="FunFam" id="1.20.120.160:FF:000005">
    <property type="entry name" value="Histidine-containing phosphotransfer protein 4"/>
    <property type="match status" value="1"/>
</dbReference>
<dbReference type="InterPro" id="IPR034750">
    <property type="entry name" value="CULT"/>
</dbReference>
<dbReference type="GO" id="GO:0005829">
    <property type="term" value="C:cytosol"/>
    <property type="evidence" value="ECO:0007669"/>
    <property type="project" value="UniProtKB-SubCell"/>
</dbReference>
<dbReference type="GO" id="GO:0009736">
    <property type="term" value="P:cytokinin-activated signaling pathway"/>
    <property type="evidence" value="ECO:0007669"/>
    <property type="project" value="UniProtKB-KW"/>
</dbReference>
<evidence type="ECO:0000313" key="18">
    <source>
        <dbReference type="Proteomes" id="UP000604825"/>
    </source>
</evidence>
<evidence type="ECO:0000256" key="1">
    <source>
        <dbReference type="ARBA" id="ARBA00004906"/>
    </source>
</evidence>
<dbReference type="InterPro" id="IPR004910">
    <property type="entry name" value="Yippee/Mis18/Cereblon"/>
</dbReference>
<comment type="similarity">
    <text evidence="2">Belongs to the CRBN family.</text>
</comment>
<dbReference type="GO" id="GO:0046872">
    <property type="term" value="F:metal ion binding"/>
    <property type="evidence" value="ECO:0007669"/>
    <property type="project" value="UniProtKB-KW"/>
</dbReference>
<evidence type="ECO:0000256" key="2">
    <source>
        <dbReference type="ARBA" id="ARBA00005293"/>
    </source>
</evidence>
<dbReference type="GO" id="GO:0000160">
    <property type="term" value="P:phosphorelay signal transduction system"/>
    <property type="evidence" value="ECO:0007669"/>
    <property type="project" value="UniProtKB-UniRule"/>
</dbReference>
<comment type="domain">
    <text evidence="13">Histidine-containing phosphotransfer domain (HPt) contains an active histidine that mediates the phosphotransfer.</text>
</comment>
<dbReference type="AlphaFoldDB" id="A0A811NWG3"/>
<evidence type="ECO:0000256" key="13">
    <source>
        <dbReference type="RuleBase" id="RU369004"/>
    </source>
</evidence>
<dbReference type="InterPro" id="IPR015947">
    <property type="entry name" value="PUA-like_sf"/>
</dbReference>
<comment type="function">
    <text evidence="11">Functions as a two-component phosphorelay mediator between cytokinin sensor histidine kinases and response regulators (B-type ARRs). Plays an important role in propagating cytokinin signal transduction.</text>
</comment>
<dbReference type="InterPro" id="IPR003111">
    <property type="entry name" value="Lon_prtase_N"/>
</dbReference>
<dbReference type="PANTHER" id="PTHR28242">
    <property type="entry name" value="PHOSPHORELAY INTERMEDIATE PROTEIN YPD1"/>
    <property type="match status" value="1"/>
</dbReference>
<evidence type="ECO:0000256" key="7">
    <source>
        <dbReference type="ARBA" id="ARBA00023012"/>
    </source>
</evidence>
<evidence type="ECO:0000256" key="4">
    <source>
        <dbReference type="ARBA" id="ARBA00022786"/>
    </source>
</evidence>
<keyword evidence="3" id="KW-0479">Metal-binding</keyword>
<dbReference type="UniPathway" id="UPA00143"/>
<comment type="subcellular location">
    <subcellularLocation>
        <location evidence="13">Cytoplasm</location>
        <location evidence="13">Cytosol</location>
    </subcellularLocation>
    <subcellularLocation>
        <location evidence="13">Nucleus</location>
    </subcellularLocation>
</comment>
<evidence type="ECO:0000256" key="5">
    <source>
        <dbReference type="ARBA" id="ARBA00022833"/>
    </source>
</evidence>
<feature type="domain" description="CULT" evidence="16">
    <location>
        <begin position="478"/>
        <end position="585"/>
    </location>
</feature>
<feature type="domain" description="HPt" evidence="15">
    <location>
        <begin position="21"/>
        <end position="116"/>
    </location>
</feature>
<dbReference type="Pfam" id="PF01627">
    <property type="entry name" value="Hpt"/>
    <property type="match status" value="1"/>
</dbReference>
<dbReference type="CDD" id="cd15777">
    <property type="entry name" value="CRBN_C_like"/>
    <property type="match status" value="1"/>
</dbReference>
<feature type="compositionally biased region" description="Polar residues" evidence="14">
    <location>
        <begin position="326"/>
        <end position="340"/>
    </location>
</feature>
<evidence type="ECO:0000256" key="10">
    <source>
        <dbReference type="ARBA" id="ARBA00046796"/>
    </source>
</evidence>
<evidence type="ECO:0000259" key="16">
    <source>
        <dbReference type="PROSITE" id="PS51788"/>
    </source>
</evidence>
<protein>
    <recommendedName>
        <fullName evidence="13">Histidine-containing phosphotransfer protein</fullName>
    </recommendedName>
</protein>
<evidence type="ECO:0000256" key="8">
    <source>
        <dbReference type="ARBA" id="ARBA00023242"/>
    </source>
</evidence>
<keyword evidence="4" id="KW-0833">Ubl conjugation pathway</keyword>
<evidence type="ECO:0000256" key="11">
    <source>
        <dbReference type="ARBA" id="ARBA00053560"/>
    </source>
</evidence>
<dbReference type="PROSITE" id="PS50894">
    <property type="entry name" value="HPT"/>
    <property type="match status" value="1"/>
</dbReference>
<dbReference type="SMART" id="SM00464">
    <property type="entry name" value="LON"/>
    <property type="match status" value="1"/>
</dbReference>
<dbReference type="GO" id="GO:0016567">
    <property type="term" value="P:protein ubiquitination"/>
    <property type="evidence" value="ECO:0007669"/>
    <property type="project" value="UniProtKB-UniPathway"/>
</dbReference>
<keyword evidence="6 13" id="KW-0932">Cytokinin signaling pathway</keyword>
<reference evidence="17" key="1">
    <citation type="submission" date="2020-10" db="EMBL/GenBank/DDBJ databases">
        <authorList>
            <person name="Han B."/>
            <person name="Lu T."/>
            <person name="Zhao Q."/>
            <person name="Huang X."/>
            <person name="Zhao Y."/>
        </authorList>
    </citation>
    <scope>NUCLEOTIDE SEQUENCE</scope>
</reference>
<dbReference type="Proteomes" id="UP000604825">
    <property type="component" value="Unassembled WGS sequence"/>
</dbReference>
<evidence type="ECO:0000256" key="9">
    <source>
        <dbReference type="ARBA" id="ARBA00046075"/>
    </source>
</evidence>
<accession>A0A811NWG3</accession>
<gene>
    <name evidence="17" type="ORF">NCGR_LOCUS20351</name>
</gene>